<dbReference type="PANTHER" id="PTHR30222:SF17">
    <property type="entry name" value="SPERMIDINE_PUTRESCINE-BINDING PERIPLASMIC PROTEIN"/>
    <property type="match status" value="1"/>
</dbReference>
<evidence type="ECO:0000256" key="2">
    <source>
        <dbReference type="ARBA" id="ARBA00022448"/>
    </source>
</evidence>
<keyword evidence="4" id="KW-0574">Periplasm</keyword>
<dbReference type="Proteomes" id="UP000054893">
    <property type="component" value="Unassembled WGS sequence"/>
</dbReference>
<dbReference type="PANTHER" id="PTHR30222">
    <property type="entry name" value="SPERMIDINE/PUTRESCINE-BINDING PERIPLASMIC PROTEIN"/>
    <property type="match status" value="1"/>
</dbReference>
<sequence>MRGAGGSVRQLPPARIGATFSSLAISISTSIAIAFRRRDAVNASGFRRMASAFILSVCSMLALPALAAGNVLRVLAWPGYADSDLVRQFESRYHAKVEVTLIDSDEALHDRMHAGAAPQFDVFAANTAEIEHYSHENLLAPLDLASIPNTRRQLPRFRELSSVGALTRDGEVYAIPFTYSSMGLIYDRRQIAVAPRSMNELWNPRYRGKVLDFNSGQHNYSFTALALGYRDPFNLSASQMRTITRRLIDLRRNLLTYYTLPEEAAAFFIEHKAALMFGNYGTQQVALLRRAGADVGYVIPDEGALAWLDCWAITNSAVNRPLALAWINFMLEPRVSEQLTQRQGLANTLSAEPESSGHAHIVWIEPVEDSQRREALWSRIVSGDRPGRF</sequence>
<keyword evidence="2" id="KW-0813">Transport</keyword>
<dbReference type="Gene3D" id="3.40.190.10">
    <property type="entry name" value="Periplasmic binding protein-like II"/>
    <property type="match status" value="2"/>
</dbReference>
<dbReference type="InterPro" id="IPR006059">
    <property type="entry name" value="SBP"/>
</dbReference>
<keyword evidence="5" id="KW-0472">Membrane</keyword>
<gene>
    <name evidence="6" type="ORF">AWB64_04259</name>
</gene>
<dbReference type="SUPFAM" id="SSF53850">
    <property type="entry name" value="Periplasmic binding protein-like II"/>
    <property type="match status" value="1"/>
</dbReference>
<keyword evidence="3" id="KW-0732">Signal</keyword>
<evidence type="ECO:0000256" key="5">
    <source>
        <dbReference type="SAM" id="Phobius"/>
    </source>
</evidence>
<evidence type="ECO:0000313" key="7">
    <source>
        <dbReference type="Proteomes" id="UP000054893"/>
    </source>
</evidence>
<dbReference type="PRINTS" id="PR00909">
    <property type="entry name" value="SPERMDNBNDNG"/>
</dbReference>
<dbReference type="AlphaFoldDB" id="A0A158H775"/>
<protein>
    <submittedName>
        <fullName evidence="6">ABC spermidine/putrescine transporter, periplasmic ligand binding protein</fullName>
    </submittedName>
</protein>
<evidence type="ECO:0000256" key="4">
    <source>
        <dbReference type="ARBA" id="ARBA00022764"/>
    </source>
</evidence>
<evidence type="ECO:0000256" key="3">
    <source>
        <dbReference type="ARBA" id="ARBA00022729"/>
    </source>
</evidence>
<dbReference type="GO" id="GO:0015846">
    <property type="term" value="P:polyamine transport"/>
    <property type="evidence" value="ECO:0007669"/>
    <property type="project" value="InterPro"/>
</dbReference>
<name>A0A158H775_CABSO</name>
<accession>A0A158H775</accession>
<reference evidence="6 7" key="1">
    <citation type="submission" date="2016-01" db="EMBL/GenBank/DDBJ databases">
        <authorList>
            <person name="Oliw E.H."/>
        </authorList>
    </citation>
    <scope>NUCLEOTIDE SEQUENCE [LARGE SCALE GENOMIC DNA]</scope>
    <source>
        <strain evidence="6">LMG 22029</strain>
    </source>
</reference>
<keyword evidence="5" id="KW-0812">Transmembrane</keyword>
<dbReference type="Pfam" id="PF13416">
    <property type="entry name" value="SBP_bac_8"/>
    <property type="match status" value="1"/>
</dbReference>
<keyword evidence="5" id="KW-1133">Transmembrane helix</keyword>
<comment type="subcellular location">
    <subcellularLocation>
        <location evidence="1">Periplasm</location>
    </subcellularLocation>
</comment>
<feature type="transmembrane region" description="Helical" evidence="5">
    <location>
        <begin position="16"/>
        <end position="35"/>
    </location>
</feature>
<evidence type="ECO:0000256" key="1">
    <source>
        <dbReference type="ARBA" id="ARBA00004418"/>
    </source>
</evidence>
<proteinExistence type="predicted"/>
<dbReference type="GO" id="GO:0019808">
    <property type="term" value="F:polyamine binding"/>
    <property type="evidence" value="ECO:0007669"/>
    <property type="project" value="InterPro"/>
</dbReference>
<dbReference type="EMBL" id="FCOC02000014">
    <property type="protein sequence ID" value="SAL40178.1"/>
    <property type="molecule type" value="Genomic_DNA"/>
</dbReference>
<feature type="transmembrane region" description="Helical" evidence="5">
    <location>
        <begin position="47"/>
        <end position="67"/>
    </location>
</feature>
<dbReference type="GO" id="GO:0042597">
    <property type="term" value="C:periplasmic space"/>
    <property type="evidence" value="ECO:0007669"/>
    <property type="project" value="UniProtKB-SubCell"/>
</dbReference>
<evidence type="ECO:0000313" key="6">
    <source>
        <dbReference type="EMBL" id="SAL40178.1"/>
    </source>
</evidence>
<organism evidence="6 7">
    <name type="scientific">Caballeronia sordidicola</name>
    <name type="common">Burkholderia sordidicola</name>
    <dbReference type="NCBI Taxonomy" id="196367"/>
    <lineage>
        <taxon>Bacteria</taxon>
        <taxon>Pseudomonadati</taxon>
        <taxon>Pseudomonadota</taxon>
        <taxon>Betaproteobacteria</taxon>
        <taxon>Burkholderiales</taxon>
        <taxon>Burkholderiaceae</taxon>
        <taxon>Caballeronia</taxon>
    </lineage>
</organism>
<dbReference type="InterPro" id="IPR001188">
    <property type="entry name" value="Sperm_putr-bd"/>
</dbReference>